<dbReference type="Proteomes" id="UP001610444">
    <property type="component" value="Unassembled WGS sequence"/>
</dbReference>
<reference evidence="1 2" key="1">
    <citation type="submission" date="2024-07" db="EMBL/GenBank/DDBJ databases">
        <title>Section-level genome sequencing and comparative genomics of Aspergillus sections Usti and Cavernicolus.</title>
        <authorList>
            <consortium name="Lawrence Berkeley National Laboratory"/>
            <person name="Nybo J.L."/>
            <person name="Vesth T.C."/>
            <person name="Theobald S."/>
            <person name="Frisvad J.C."/>
            <person name="Larsen T.O."/>
            <person name="Kjaerboelling I."/>
            <person name="Rothschild-Mancinelli K."/>
            <person name="Lyhne E.K."/>
            <person name="Kogle M.E."/>
            <person name="Barry K."/>
            <person name="Clum A."/>
            <person name="Na H."/>
            <person name="Ledsgaard L."/>
            <person name="Lin J."/>
            <person name="Lipzen A."/>
            <person name="Kuo A."/>
            <person name="Riley R."/>
            <person name="Mondo S."/>
            <person name="LaButti K."/>
            <person name="Haridas S."/>
            <person name="Pangalinan J."/>
            <person name="Salamov A.A."/>
            <person name="Simmons B.A."/>
            <person name="Magnuson J.K."/>
            <person name="Chen J."/>
            <person name="Drula E."/>
            <person name="Henrissat B."/>
            <person name="Wiebenga A."/>
            <person name="Lubbers R.J."/>
            <person name="Gomes A.C."/>
            <person name="Macurrencykelacurrency M.R."/>
            <person name="Stajich J."/>
            <person name="Grigoriev I.V."/>
            <person name="Mortensen U.H."/>
            <person name="De vries R.P."/>
            <person name="Baker S.E."/>
            <person name="Andersen M.R."/>
        </authorList>
    </citation>
    <scope>NUCLEOTIDE SEQUENCE [LARGE SCALE GENOMIC DNA]</scope>
    <source>
        <strain evidence="1 2">CBS 756.74</strain>
    </source>
</reference>
<proteinExistence type="predicted"/>
<gene>
    <name evidence="1" type="ORF">BJX68DRAFT_264823</name>
</gene>
<dbReference type="RefSeq" id="XP_070901241.1">
    <property type="nucleotide sequence ID" value="XM_071045065.1"/>
</dbReference>
<comment type="caution">
    <text evidence="1">The sequence shown here is derived from an EMBL/GenBank/DDBJ whole genome shotgun (WGS) entry which is preliminary data.</text>
</comment>
<evidence type="ECO:0000313" key="1">
    <source>
        <dbReference type="EMBL" id="KAL2854076.1"/>
    </source>
</evidence>
<dbReference type="GeneID" id="98160229"/>
<protein>
    <submittedName>
        <fullName evidence="1">Uncharacterized protein</fullName>
    </submittedName>
</protein>
<keyword evidence="2" id="KW-1185">Reference proteome</keyword>
<dbReference type="EMBL" id="JBFXLR010000012">
    <property type="protein sequence ID" value="KAL2854076.1"/>
    <property type="molecule type" value="Genomic_DNA"/>
</dbReference>
<sequence length="113" mass="12726">MDPSYMHDGQDDHCQAREDYDLLANSLTLSQGSINPFQMYLSTLPPDIITSCLDYRLNVMTPRMIPSSGAKNPYLDAWLPASMNNSMLFSALLFTHKRMRSLVTVSYDTTGLV</sequence>
<name>A0ABR4KP79_9EURO</name>
<accession>A0ABR4KP79</accession>
<evidence type="ECO:0000313" key="2">
    <source>
        <dbReference type="Proteomes" id="UP001610444"/>
    </source>
</evidence>
<organism evidence="1 2">
    <name type="scientific">Aspergillus pseudodeflectus</name>
    <dbReference type="NCBI Taxonomy" id="176178"/>
    <lineage>
        <taxon>Eukaryota</taxon>
        <taxon>Fungi</taxon>
        <taxon>Dikarya</taxon>
        <taxon>Ascomycota</taxon>
        <taxon>Pezizomycotina</taxon>
        <taxon>Eurotiomycetes</taxon>
        <taxon>Eurotiomycetidae</taxon>
        <taxon>Eurotiales</taxon>
        <taxon>Aspergillaceae</taxon>
        <taxon>Aspergillus</taxon>
        <taxon>Aspergillus subgen. Nidulantes</taxon>
    </lineage>
</organism>